<evidence type="ECO:0000313" key="4">
    <source>
        <dbReference type="EMBL" id="VAX07930.1"/>
    </source>
</evidence>
<organism evidence="4">
    <name type="scientific">hydrothermal vent metagenome</name>
    <dbReference type="NCBI Taxonomy" id="652676"/>
    <lineage>
        <taxon>unclassified sequences</taxon>
        <taxon>metagenomes</taxon>
        <taxon>ecological metagenomes</taxon>
    </lineage>
</organism>
<dbReference type="PROSITE" id="PS50234">
    <property type="entry name" value="VWFA"/>
    <property type="match status" value="1"/>
</dbReference>
<dbReference type="Gene3D" id="3.40.50.410">
    <property type="entry name" value="von Willebrand factor, type A domain"/>
    <property type="match status" value="1"/>
</dbReference>
<keyword evidence="2" id="KW-0812">Transmembrane</keyword>
<reference evidence="4" key="1">
    <citation type="submission" date="2018-06" db="EMBL/GenBank/DDBJ databases">
        <authorList>
            <person name="Zhirakovskaya E."/>
        </authorList>
    </citation>
    <scope>NUCLEOTIDE SEQUENCE</scope>
</reference>
<accession>A0A3B1BC21</accession>
<keyword evidence="2" id="KW-1133">Transmembrane helix</keyword>
<dbReference type="Pfam" id="PF00092">
    <property type="entry name" value="VWA"/>
    <property type="match status" value="1"/>
</dbReference>
<evidence type="ECO:0000256" key="1">
    <source>
        <dbReference type="SAM" id="MobiDB-lite"/>
    </source>
</evidence>
<feature type="domain" description="VWFA" evidence="3">
    <location>
        <begin position="32"/>
        <end position="217"/>
    </location>
</feature>
<name>A0A3B1BC21_9ZZZZ</name>
<keyword evidence="2" id="KW-0472">Membrane</keyword>
<sequence length="596" mass="67070">MKVTQPAVIILMLLLFVLVPAHSENQPGKKNDLRVLIDVSGSMKKNDPHKLRAPALRLLVGLLPEGSESGIWTFAQYVNMQVKHGRVDSRWKKRARLESEKIHSRGLFTNIEDALKKASFGWNHADTNTRRNLILLTDGMVDISREAKKNEASRQRILNEIIPAFKKAGVRIHSIALSDGADKALLKQISGVTGGSYVQVDNANSLERAFLKLFEKTTPADSLPIKGNRFKVDTSVQDMTVLVFRKESEQVALTTPQGKTIDYHKHPHNFSWSQEQSYELITVKKPAAGEWVVKGSIDPDNRVMIVTNLKLNTRELPPSILAGDEFRVEAELLDKGKHISRKSFLNLVTFEVEVNGEQRYPLNDSGKGADRHKNDGHYSADIIGKLSAGEQSLIIRAKGATFEREFRYTLDNFLSIMDVKLSEDETAENFYLSIIPHLEILDPESVEIELTLEAGDKLDINQEPGGLWISEIKKDKAGKFVLIKLQAKRHTGEQVHSEIKKKLVVFTSKPNHHQPQNSGEYDNEEHKKEADSHENKVAHDVVEEVSGDSEETNWILIGWITMIVNLVVGIIGVLVFQMWKKKKAAKDDEDDKDVAL</sequence>
<evidence type="ECO:0000256" key="2">
    <source>
        <dbReference type="SAM" id="Phobius"/>
    </source>
</evidence>
<evidence type="ECO:0000259" key="3">
    <source>
        <dbReference type="PROSITE" id="PS50234"/>
    </source>
</evidence>
<dbReference type="InterPro" id="IPR002035">
    <property type="entry name" value="VWF_A"/>
</dbReference>
<protein>
    <recommendedName>
        <fullName evidence="3">VWFA domain-containing protein</fullName>
    </recommendedName>
</protein>
<feature type="region of interest" description="Disordered" evidence="1">
    <location>
        <begin position="509"/>
        <end position="536"/>
    </location>
</feature>
<gene>
    <name evidence="4" type="ORF">MNBD_GAMMA25-1160</name>
</gene>
<dbReference type="SUPFAM" id="SSF53300">
    <property type="entry name" value="vWA-like"/>
    <property type="match status" value="1"/>
</dbReference>
<proteinExistence type="predicted"/>
<feature type="compositionally biased region" description="Basic and acidic residues" evidence="1">
    <location>
        <begin position="524"/>
        <end position="536"/>
    </location>
</feature>
<dbReference type="AlphaFoldDB" id="A0A3B1BC21"/>
<feature type="transmembrane region" description="Helical" evidence="2">
    <location>
        <begin position="554"/>
        <end position="576"/>
    </location>
</feature>
<dbReference type="SMART" id="SM00327">
    <property type="entry name" value="VWA"/>
    <property type="match status" value="1"/>
</dbReference>
<dbReference type="CDD" id="cd00198">
    <property type="entry name" value="vWFA"/>
    <property type="match status" value="1"/>
</dbReference>
<dbReference type="InterPro" id="IPR036465">
    <property type="entry name" value="vWFA_dom_sf"/>
</dbReference>
<dbReference type="EMBL" id="UOFY01000021">
    <property type="protein sequence ID" value="VAX07930.1"/>
    <property type="molecule type" value="Genomic_DNA"/>
</dbReference>